<sequence length="218" mass="25842">MKWKRMMEKKLASLFQPMVYINNHFEDEVKLLSKLRYERLLPKKTLYPIRSNIITNRLKEYDKDVYDCGRSLTVESSLLFPLFVSNSAVERTRKIHNSKKKTDNNNVENENTNVKDDAKVVDNEQVINKKEIEMERKPSDYAGARNLKTLNKTTSELKLIPQLEEIDRRLLNRRTKIFQTPENIKRIDKKVRTDQNKLSIESSLIKNIQKFNNNILKD</sequence>
<accession>A0A177B226</accession>
<dbReference type="EMBL" id="LWCA01000498">
    <property type="protein sequence ID" value="OAF68180.1"/>
    <property type="molecule type" value="Genomic_DNA"/>
</dbReference>
<reference evidence="1 2" key="1">
    <citation type="submission" date="2016-04" db="EMBL/GenBank/DDBJ databases">
        <title>The genome of Intoshia linei affirms orthonectids as highly simplified spiralians.</title>
        <authorList>
            <person name="Mikhailov K.V."/>
            <person name="Slusarev G.S."/>
            <person name="Nikitin M.A."/>
            <person name="Logacheva M.D."/>
            <person name="Penin A."/>
            <person name="Aleoshin V."/>
            <person name="Panchin Y.V."/>
        </authorList>
    </citation>
    <scope>NUCLEOTIDE SEQUENCE [LARGE SCALE GENOMIC DNA]</scope>
    <source>
        <strain evidence="1">Intl2013</strain>
        <tissue evidence="1">Whole animal</tissue>
    </source>
</reference>
<evidence type="ECO:0000313" key="2">
    <source>
        <dbReference type="Proteomes" id="UP000078046"/>
    </source>
</evidence>
<name>A0A177B226_9BILA</name>
<proteinExistence type="predicted"/>
<protein>
    <submittedName>
        <fullName evidence="1">Uncharacterized protein</fullName>
    </submittedName>
</protein>
<dbReference type="AlphaFoldDB" id="A0A177B226"/>
<comment type="caution">
    <text evidence="1">The sequence shown here is derived from an EMBL/GenBank/DDBJ whole genome shotgun (WGS) entry which is preliminary data.</text>
</comment>
<gene>
    <name evidence="1" type="ORF">A3Q56_04075</name>
</gene>
<organism evidence="1 2">
    <name type="scientific">Intoshia linei</name>
    <dbReference type="NCBI Taxonomy" id="1819745"/>
    <lineage>
        <taxon>Eukaryota</taxon>
        <taxon>Metazoa</taxon>
        <taxon>Spiralia</taxon>
        <taxon>Lophotrochozoa</taxon>
        <taxon>Mesozoa</taxon>
        <taxon>Orthonectida</taxon>
        <taxon>Rhopaluridae</taxon>
        <taxon>Intoshia</taxon>
    </lineage>
</organism>
<evidence type="ECO:0000313" key="1">
    <source>
        <dbReference type="EMBL" id="OAF68180.1"/>
    </source>
</evidence>
<keyword evidence="2" id="KW-1185">Reference proteome</keyword>
<dbReference type="Proteomes" id="UP000078046">
    <property type="component" value="Unassembled WGS sequence"/>
</dbReference>